<protein>
    <submittedName>
        <fullName evidence="2">Uncharacterized protein</fullName>
    </submittedName>
</protein>
<dbReference type="EMBL" id="JBJXBP010000003">
    <property type="protein sequence ID" value="KAL3841294.1"/>
    <property type="molecule type" value="Genomic_DNA"/>
</dbReference>
<evidence type="ECO:0000313" key="2">
    <source>
        <dbReference type="EMBL" id="KAL3841294.1"/>
    </source>
</evidence>
<evidence type="ECO:0000313" key="3">
    <source>
        <dbReference type="Proteomes" id="UP001634393"/>
    </source>
</evidence>
<keyword evidence="1" id="KW-1133">Transmembrane helix</keyword>
<gene>
    <name evidence="2" type="ORF">ACJIZ3_025885</name>
</gene>
<accession>A0ABD3TVW5</accession>
<evidence type="ECO:0000256" key="1">
    <source>
        <dbReference type="SAM" id="Phobius"/>
    </source>
</evidence>
<comment type="caution">
    <text evidence="2">The sequence shown here is derived from an EMBL/GenBank/DDBJ whole genome shotgun (WGS) entry which is preliminary data.</text>
</comment>
<keyword evidence="3" id="KW-1185">Reference proteome</keyword>
<sequence>MCFLHVITYQLQFSGPRKNSFLICPSHTFSPALEMRPPGADLPWRVFVNFIRYLGPDILFSFIYVLTYFFNLYFLDEII</sequence>
<dbReference type="Proteomes" id="UP001634393">
    <property type="component" value="Unassembled WGS sequence"/>
</dbReference>
<keyword evidence="1" id="KW-0472">Membrane</keyword>
<name>A0ABD3TVW5_9LAMI</name>
<dbReference type="AlphaFoldDB" id="A0ABD3TVW5"/>
<proteinExistence type="predicted"/>
<feature type="transmembrane region" description="Helical" evidence="1">
    <location>
        <begin position="58"/>
        <end position="75"/>
    </location>
</feature>
<organism evidence="2 3">
    <name type="scientific">Penstemon smallii</name>
    <dbReference type="NCBI Taxonomy" id="265156"/>
    <lineage>
        <taxon>Eukaryota</taxon>
        <taxon>Viridiplantae</taxon>
        <taxon>Streptophyta</taxon>
        <taxon>Embryophyta</taxon>
        <taxon>Tracheophyta</taxon>
        <taxon>Spermatophyta</taxon>
        <taxon>Magnoliopsida</taxon>
        <taxon>eudicotyledons</taxon>
        <taxon>Gunneridae</taxon>
        <taxon>Pentapetalae</taxon>
        <taxon>asterids</taxon>
        <taxon>lamiids</taxon>
        <taxon>Lamiales</taxon>
        <taxon>Plantaginaceae</taxon>
        <taxon>Cheloneae</taxon>
        <taxon>Penstemon</taxon>
    </lineage>
</organism>
<reference evidence="2 3" key="1">
    <citation type="submission" date="2024-12" db="EMBL/GenBank/DDBJ databases">
        <title>The unique morphological basis and parallel evolutionary history of personate flowers in Penstemon.</title>
        <authorList>
            <person name="Depatie T.H."/>
            <person name="Wessinger C.A."/>
        </authorList>
    </citation>
    <scope>NUCLEOTIDE SEQUENCE [LARGE SCALE GENOMIC DNA]</scope>
    <source>
        <strain evidence="2">WTNN_2</strain>
        <tissue evidence="2">Leaf</tissue>
    </source>
</reference>
<keyword evidence="1" id="KW-0812">Transmembrane</keyword>